<evidence type="ECO:0000256" key="2">
    <source>
        <dbReference type="ARBA" id="ARBA00022670"/>
    </source>
</evidence>
<evidence type="ECO:0000256" key="4">
    <source>
        <dbReference type="SAM" id="MobiDB-lite"/>
    </source>
</evidence>
<evidence type="ECO:0000256" key="3">
    <source>
        <dbReference type="ARBA" id="ARBA00022801"/>
    </source>
</evidence>
<dbReference type="PANTHER" id="PTHR43343:SF3">
    <property type="entry name" value="PROTEASE DO-LIKE 8, CHLOROPLASTIC"/>
    <property type="match status" value="1"/>
</dbReference>
<dbReference type="SMART" id="SM00228">
    <property type="entry name" value="PDZ"/>
    <property type="match status" value="1"/>
</dbReference>
<dbReference type="InterPro" id="IPR001940">
    <property type="entry name" value="Peptidase_S1C"/>
</dbReference>
<dbReference type="SUPFAM" id="SSF50494">
    <property type="entry name" value="Trypsin-like serine proteases"/>
    <property type="match status" value="1"/>
</dbReference>
<dbReference type="PANTHER" id="PTHR43343">
    <property type="entry name" value="PEPTIDASE S12"/>
    <property type="match status" value="1"/>
</dbReference>
<name>A0A2P2C2V7_9ZZZZ</name>
<protein>
    <submittedName>
        <fullName evidence="7">Putative peptidase S1C</fullName>
    </submittedName>
</protein>
<dbReference type="CDD" id="cd06779">
    <property type="entry name" value="cpPDZ_Deg_HtrA-like"/>
    <property type="match status" value="1"/>
</dbReference>
<evidence type="ECO:0000313" key="7">
    <source>
        <dbReference type="EMBL" id="CUR56326.1"/>
    </source>
</evidence>
<gene>
    <name evidence="7" type="ORF">NOCA2330043</name>
</gene>
<sequence length="446" mass="45076">MEAGSVTDQQQPDDQPEHTQPLADLPAPYAGSAYGSQPAVPSPYPTAGYPTTDYPSAGYPTTGYAVADPHQHSPMPVSGRVSRWVWPGVAALALVVGLLGGALGGAAVQAWQDSDDGGTVSNGIDGVDTVSIPPIKAGNESVAAVAKTLLPSTVQIVADADGQHLGATGSGWIFDKQGHIITNNHVIAGAADGGDIEIVDHSGKQYTATLIGRSPVYDIAVLYVAEAKSLKPASLGASKAMNVGDPVVAIGSPLGLNETVTSGIVSALNRPVTTGDSADDTSYINAVQTDAAINPGNSGGPLVNMQAQVIGVNSAIATTGGSAMGSQSGNIGVGFAIPVEQVVTTADQILRTGKAQYPVIGAKVLTGDQQGKRGAVIDTVLPDSPASDAGLEKGDLVTAVDDQDITDGASLIVQIRTHLPGDTITLTVDRDGAKRDVEITLSGEDG</sequence>
<dbReference type="Pfam" id="PF13180">
    <property type="entry name" value="PDZ_2"/>
    <property type="match status" value="1"/>
</dbReference>
<dbReference type="InterPro" id="IPR009003">
    <property type="entry name" value="Peptidase_S1_PA"/>
</dbReference>
<evidence type="ECO:0000256" key="5">
    <source>
        <dbReference type="SAM" id="Phobius"/>
    </source>
</evidence>
<dbReference type="InterPro" id="IPR001478">
    <property type="entry name" value="PDZ"/>
</dbReference>
<dbReference type="GO" id="GO:0006508">
    <property type="term" value="P:proteolysis"/>
    <property type="evidence" value="ECO:0007669"/>
    <property type="project" value="UniProtKB-KW"/>
</dbReference>
<keyword evidence="2" id="KW-0645">Protease</keyword>
<keyword evidence="5" id="KW-1133">Transmembrane helix</keyword>
<comment type="similarity">
    <text evidence="1">Belongs to the peptidase S1C family.</text>
</comment>
<reference evidence="7" key="1">
    <citation type="submission" date="2015-08" db="EMBL/GenBank/DDBJ databases">
        <authorList>
            <person name="Babu N.S."/>
            <person name="Beckwith C.J."/>
            <person name="Beseler K.G."/>
            <person name="Brison A."/>
            <person name="Carone J.V."/>
            <person name="Caskin T.P."/>
            <person name="Diamond M."/>
            <person name="Durham M.E."/>
            <person name="Foxe J.M."/>
            <person name="Go M."/>
            <person name="Henderson B.A."/>
            <person name="Jones I.B."/>
            <person name="McGettigan J.A."/>
            <person name="Micheletti S.J."/>
            <person name="Nasrallah M.E."/>
            <person name="Ortiz D."/>
            <person name="Piller C.R."/>
            <person name="Privatt S.R."/>
            <person name="Schneider S.L."/>
            <person name="Sharp S."/>
            <person name="Smith T.C."/>
            <person name="Stanton J.D."/>
            <person name="Ullery H.E."/>
            <person name="Wilson R.J."/>
            <person name="Serrano M.G."/>
            <person name="Buck G."/>
            <person name="Lee V."/>
            <person name="Wang Y."/>
            <person name="Carvalho R."/>
            <person name="Voegtly L."/>
            <person name="Shi R."/>
            <person name="Duckworth R."/>
            <person name="Johnson A."/>
            <person name="Loviza R."/>
            <person name="Walstead R."/>
            <person name="Shah Z."/>
            <person name="Kiflezghi M."/>
            <person name="Wade K."/>
            <person name="Ball S.L."/>
            <person name="Bradley K.W."/>
            <person name="Asai D.J."/>
            <person name="Bowman C.A."/>
            <person name="Russell D.A."/>
            <person name="Pope W.H."/>
            <person name="Jacobs-Sera D."/>
            <person name="Hendrix R.W."/>
            <person name="Hatfull G.F."/>
        </authorList>
    </citation>
    <scope>NUCLEOTIDE SEQUENCE</scope>
</reference>
<feature type="region of interest" description="Disordered" evidence="4">
    <location>
        <begin position="1"/>
        <end position="47"/>
    </location>
</feature>
<feature type="compositionally biased region" description="Polar residues" evidence="4">
    <location>
        <begin position="1"/>
        <end position="13"/>
    </location>
</feature>
<dbReference type="Gene3D" id="2.30.42.10">
    <property type="match status" value="1"/>
</dbReference>
<proteinExistence type="inferred from homology"/>
<feature type="domain" description="PDZ" evidence="6">
    <location>
        <begin position="346"/>
        <end position="432"/>
    </location>
</feature>
<dbReference type="Pfam" id="PF13365">
    <property type="entry name" value="Trypsin_2"/>
    <property type="match status" value="1"/>
</dbReference>
<keyword evidence="5" id="KW-0472">Membrane</keyword>
<keyword evidence="3" id="KW-0378">Hydrolase</keyword>
<dbReference type="InterPro" id="IPR036034">
    <property type="entry name" value="PDZ_sf"/>
</dbReference>
<evidence type="ECO:0000256" key="1">
    <source>
        <dbReference type="ARBA" id="ARBA00010541"/>
    </source>
</evidence>
<dbReference type="EMBL" id="CZKA01000027">
    <property type="protein sequence ID" value="CUR56326.1"/>
    <property type="molecule type" value="Genomic_DNA"/>
</dbReference>
<dbReference type="InterPro" id="IPR051201">
    <property type="entry name" value="Chloro_Bact_Ser_Proteases"/>
</dbReference>
<evidence type="ECO:0000259" key="6">
    <source>
        <dbReference type="PROSITE" id="PS50106"/>
    </source>
</evidence>
<dbReference type="PRINTS" id="PR00834">
    <property type="entry name" value="PROTEASES2C"/>
</dbReference>
<dbReference type="PROSITE" id="PS50106">
    <property type="entry name" value="PDZ"/>
    <property type="match status" value="1"/>
</dbReference>
<dbReference type="GO" id="GO:0004252">
    <property type="term" value="F:serine-type endopeptidase activity"/>
    <property type="evidence" value="ECO:0007669"/>
    <property type="project" value="InterPro"/>
</dbReference>
<dbReference type="InterPro" id="IPR043504">
    <property type="entry name" value="Peptidase_S1_PA_chymotrypsin"/>
</dbReference>
<dbReference type="SUPFAM" id="SSF50156">
    <property type="entry name" value="PDZ domain-like"/>
    <property type="match status" value="1"/>
</dbReference>
<organism evidence="7">
    <name type="scientific">metagenome</name>
    <dbReference type="NCBI Taxonomy" id="256318"/>
    <lineage>
        <taxon>unclassified sequences</taxon>
        <taxon>metagenomes</taxon>
    </lineage>
</organism>
<dbReference type="Gene3D" id="2.40.10.10">
    <property type="entry name" value="Trypsin-like serine proteases"/>
    <property type="match status" value="2"/>
</dbReference>
<keyword evidence="5" id="KW-0812">Transmembrane</keyword>
<dbReference type="AlphaFoldDB" id="A0A2P2C2V7"/>
<accession>A0A2P2C2V7</accession>
<feature type="transmembrane region" description="Helical" evidence="5">
    <location>
        <begin position="84"/>
        <end position="111"/>
    </location>
</feature>